<dbReference type="InterPro" id="IPR036291">
    <property type="entry name" value="NAD(P)-bd_dom_sf"/>
</dbReference>
<dbReference type="Pfam" id="PF01202">
    <property type="entry name" value="SKI"/>
    <property type="match status" value="1"/>
</dbReference>
<dbReference type="GO" id="GO:0003855">
    <property type="term" value="F:3-dehydroquinate dehydratase activity"/>
    <property type="evidence" value="ECO:0007669"/>
    <property type="project" value="InterPro"/>
</dbReference>
<dbReference type="SUPFAM" id="SSF51569">
    <property type="entry name" value="Aldolase"/>
    <property type="match status" value="1"/>
</dbReference>
<dbReference type="GeneID" id="27708410"/>
<reference evidence="7 8" key="1">
    <citation type="submission" date="2015-01" db="EMBL/GenBank/DDBJ databases">
        <title>The Genome Sequence of Fonsecaea multimorphosa CBS 102226.</title>
        <authorList>
            <consortium name="The Broad Institute Genomics Platform"/>
            <person name="Cuomo C."/>
            <person name="de Hoog S."/>
            <person name="Gorbushina A."/>
            <person name="Stielow B."/>
            <person name="Teixiera M."/>
            <person name="Abouelleil A."/>
            <person name="Chapman S.B."/>
            <person name="Priest M."/>
            <person name="Young S.K."/>
            <person name="Wortman J."/>
            <person name="Nusbaum C."/>
            <person name="Birren B."/>
        </authorList>
    </citation>
    <scope>NUCLEOTIDE SEQUENCE [LARGE SCALE GENOMIC DNA]</scope>
    <source>
        <strain evidence="7 8">CBS 102226</strain>
    </source>
</reference>
<evidence type="ECO:0000313" key="7">
    <source>
        <dbReference type="EMBL" id="KIY01112.1"/>
    </source>
</evidence>
<dbReference type="GO" id="GO:0009423">
    <property type="term" value="P:chorismate biosynthetic process"/>
    <property type="evidence" value="ECO:0007669"/>
    <property type="project" value="TreeGrafter"/>
</dbReference>
<dbReference type="STRING" id="1442371.A0A0D2IVM6"/>
<evidence type="ECO:0000259" key="4">
    <source>
        <dbReference type="Pfam" id="PF01488"/>
    </source>
</evidence>
<dbReference type="CDD" id="cd00502">
    <property type="entry name" value="DHQase_I"/>
    <property type="match status" value="1"/>
</dbReference>
<name>A0A0D2IVM6_9EURO</name>
<dbReference type="InterPro" id="IPR013708">
    <property type="entry name" value="Shikimate_DH-bd_N"/>
</dbReference>
<dbReference type="InterPro" id="IPR022893">
    <property type="entry name" value="Shikimate_DH_fam"/>
</dbReference>
<dbReference type="InterPro" id="IPR006151">
    <property type="entry name" value="Shikm_DH/Glu-tRNA_Rdtase"/>
</dbReference>
<dbReference type="SUPFAM" id="SSF53223">
    <property type="entry name" value="Aminoacid dehydrogenase-like, N-terminal domain"/>
    <property type="match status" value="1"/>
</dbReference>
<dbReference type="InterPro" id="IPR046346">
    <property type="entry name" value="Aminoacid_DH-like_N_sf"/>
</dbReference>
<feature type="domain" description="Shikimate dehydrogenase substrate binding N-terminal" evidence="5">
    <location>
        <begin position="509"/>
        <end position="589"/>
    </location>
</feature>
<dbReference type="VEuPathDB" id="FungiDB:Z520_02664"/>
<feature type="region of interest" description="Disordered" evidence="3">
    <location>
        <begin position="1"/>
        <end position="31"/>
    </location>
</feature>
<dbReference type="InterPro" id="IPR041121">
    <property type="entry name" value="SDH_C"/>
</dbReference>
<evidence type="ECO:0000259" key="6">
    <source>
        <dbReference type="Pfam" id="PF18317"/>
    </source>
</evidence>
<gene>
    <name evidence="7" type="ORF">Z520_02664</name>
</gene>
<keyword evidence="8" id="KW-1185">Reference proteome</keyword>
<dbReference type="OrthoDB" id="4415835at2759"/>
<dbReference type="Pfam" id="PF18317">
    <property type="entry name" value="SDH_C"/>
    <property type="match status" value="1"/>
</dbReference>
<dbReference type="PANTHER" id="PTHR21089:SF1">
    <property type="entry name" value="BIFUNCTIONAL 3-DEHYDROQUINATE DEHYDRATASE_SHIKIMATE DEHYDROGENASE, CHLOROPLASTIC"/>
    <property type="match status" value="1"/>
</dbReference>
<dbReference type="Proteomes" id="UP000053411">
    <property type="component" value="Unassembled WGS sequence"/>
</dbReference>
<evidence type="ECO:0000256" key="3">
    <source>
        <dbReference type="SAM" id="MobiDB-lite"/>
    </source>
</evidence>
<dbReference type="Pfam" id="PF08501">
    <property type="entry name" value="Shikimate_dh_N"/>
    <property type="match status" value="1"/>
</dbReference>
<dbReference type="CDD" id="cd01065">
    <property type="entry name" value="NAD_bind_Shikimate_DH"/>
    <property type="match status" value="1"/>
</dbReference>
<evidence type="ECO:0000259" key="5">
    <source>
        <dbReference type="Pfam" id="PF08501"/>
    </source>
</evidence>
<dbReference type="InterPro" id="IPR027417">
    <property type="entry name" value="P-loop_NTPase"/>
</dbReference>
<dbReference type="EMBL" id="KN848065">
    <property type="protein sequence ID" value="KIY01112.1"/>
    <property type="molecule type" value="Genomic_DNA"/>
</dbReference>
<dbReference type="Gene3D" id="3.40.50.300">
    <property type="entry name" value="P-loop containing nucleotide triphosphate hydrolases"/>
    <property type="match status" value="1"/>
</dbReference>
<dbReference type="InterPro" id="IPR013785">
    <property type="entry name" value="Aldolase_TIM"/>
</dbReference>
<protein>
    <submittedName>
        <fullName evidence="7">Uncharacterized protein</fullName>
    </submittedName>
</protein>
<evidence type="ECO:0000313" key="8">
    <source>
        <dbReference type="Proteomes" id="UP000053411"/>
    </source>
</evidence>
<feature type="compositionally biased region" description="Basic and acidic residues" evidence="3">
    <location>
        <begin position="1"/>
        <end position="11"/>
    </location>
</feature>
<dbReference type="AlphaFoldDB" id="A0A0D2IVM6"/>
<dbReference type="Gene3D" id="3.40.50.10860">
    <property type="entry name" value="Leucine Dehydrogenase, chain A, domain 1"/>
    <property type="match status" value="1"/>
</dbReference>
<dbReference type="GO" id="GO:0019632">
    <property type="term" value="P:shikimate metabolic process"/>
    <property type="evidence" value="ECO:0007669"/>
    <property type="project" value="TreeGrafter"/>
</dbReference>
<sequence length="841" mass="94212">MKRKLSFRDDINGQEASKATCPESDGATQKPTWAWPSQRRYGRDAAIVFIGPRATGTSSLAVIAASIQGWRVIDCDSHFQEATGSTKQEYRSAHGVEQYRRQKLQVVQEVLETNTKNCVFACGPIIARERTDFLMKYAIHHPVVYVTRERELIQNYLGLIDDGGWQRALDYMHLFFRQRSNFEFFNLNEAQEPLWQTTLAQFLEKRSQEPAAYPQILRKTRAHVSLLLQNVYGPLSAINYQGNSRVFSPSDLEWRRGSHVLCIDLADMKSRPGFIYTLDTGYDAVQLRISNHRGEWQSLLPQDTLAWAVATLRRHFEVPVIVDVNCVGSSKDSASRSNLKAYLNLLQLVLRLAPEYITIDLRTQDDAFKEIVKARGFTKIIGCHYVDQSLEDMWNDETMISMYHRARELGCDVVSISCCCQSLNDNIRCRQVSKMIEDLGLPTPVIAFNTGSLGRLSQVLNDRMTPVIAGHQDEDSNRGLNAVYSLATSRQLRVAWHMLVSDSRTKYYVFGAEVKQSLSPAMHNAGFSCQGLPYTYEACESATFDLLDKISAEDSFGGASISLPFKSEVLRLATTHSAAVKLIGAANTLLPDRKFCARRNSHQTTLKTLSGKSQLIAENTDWMGIYVCIAKHCTPANHITKHTSALVIGAGGMARAAIYALVRLGVGNIFILNRTTANAWKMKEHFESIGDGLERSDRQSSPTVPSFHVLESHVQPWPDGISLPSVVVVATPVRDGESTKEYPPELRHNWFGNATGGLIADLSWKRRATALGEQLREAKPQGWVRIDSIEILYEQGVAQFELFTNCKAPRQAMLDAFLNQYNSTFGVWSGSSGEETINVTV</sequence>
<comment type="similarity">
    <text evidence="2">In the N-terminal section; belongs to the shikimate kinase family.</text>
</comment>
<comment type="similarity">
    <text evidence="1">In the 2nd section; belongs to the type-I 3-dehydroquinase family.</text>
</comment>
<dbReference type="InterPro" id="IPR001381">
    <property type="entry name" value="DHquinase_I"/>
</dbReference>
<organism evidence="7 8">
    <name type="scientific">Fonsecaea multimorphosa CBS 102226</name>
    <dbReference type="NCBI Taxonomy" id="1442371"/>
    <lineage>
        <taxon>Eukaryota</taxon>
        <taxon>Fungi</taxon>
        <taxon>Dikarya</taxon>
        <taxon>Ascomycota</taxon>
        <taxon>Pezizomycotina</taxon>
        <taxon>Eurotiomycetes</taxon>
        <taxon>Chaetothyriomycetidae</taxon>
        <taxon>Chaetothyriales</taxon>
        <taxon>Herpotrichiellaceae</taxon>
        <taxon>Fonsecaea</taxon>
    </lineage>
</organism>
<feature type="domain" description="Quinate/shikimate 5-dehydrogenase/glutamyl-tRNA reductase" evidence="4">
    <location>
        <begin position="641"/>
        <end position="687"/>
    </location>
</feature>
<evidence type="ECO:0000256" key="2">
    <source>
        <dbReference type="ARBA" id="ARBA00009349"/>
    </source>
</evidence>
<dbReference type="SUPFAM" id="SSF52540">
    <property type="entry name" value="P-loop containing nucleoside triphosphate hydrolases"/>
    <property type="match status" value="1"/>
</dbReference>
<dbReference type="Pfam" id="PF01487">
    <property type="entry name" value="DHquinase_I"/>
    <property type="match status" value="1"/>
</dbReference>
<dbReference type="Gene3D" id="3.20.20.70">
    <property type="entry name" value="Aldolase class I"/>
    <property type="match status" value="1"/>
</dbReference>
<feature type="domain" description="SDH C-terminal" evidence="6">
    <location>
        <begin position="790"/>
        <end position="816"/>
    </location>
</feature>
<dbReference type="SUPFAM" id="SSF51735">
    <property type="entry name" value="NAD(P)-binding Rossmann-fold domains"/>
    <property type="match status" value="1"/>
</dbReference>
<accession>A0A0D2IVM6</accession>
<proteinExistence type="inferred from homology"/>
<dbReference type="PANTHER" id="PTHR21089">
    <property type="entry name" value="SHIKIMATE DEHYDROGENASE"/>
    <property type="match status" value="1"/>
</dbReference>
<dbReference type="RefSeq" id="XP_016635234.1">
    <property type="nucleotide sequence ID" value="XM_016773177.1"/>
</dbReference>
<dbReference type="Gene3D" id="3.40.50.720">
    <property type="entry name" value="NAD(P)-binding Rossmann-like Domain"/>
    <property type="match status" value="1"/>
</dbReference>
<dbReference type="Pfam" id="PF01488">
    <property type="entry name" value="Shikimate_DH"/>
    <property type="match status" value="1"/>
</dbReference>
<evidence type="ECO:0000256" key="1">
    <source>
        <dbReference type="ARBA" id="ARBA00006477"/>
    </source>
</evidence>
<dbReference type="GO" id="GO:0004764">
    <property type="term" value="F:shikimate 3-dehydrogenase (NADP+) activity"/>
    <property type="evidence" value="ECO:0007669"/>
    <property type="project" value="InterPro"/>
</dbReference>
<dbReference type="InterPro" id="IPR031322">
    <property type="entry name" value="Shikimate/glucono_kinase"/>
</dbReference>